<feature type="transmembrane region" description="Helical" evidence="5">
    <location>
        <begin position="12"/>
        <end position="36"/>
    </location>
</feature>
<evidence type="ECO:0008006" key="7">
    <source>
        <dbReference type="Google" id="ProtNLM"/>
    </source>
</evidence>
<sequence length="256" mass="27454">MTGPRGGRPARGARVSAAWVIVAVGLFAGFAALGTWQLQRLAWKRHLIAAVEARTDAPAVAAPGPAQWEGIGSGDARYRHVRVTGHYLHDAETLVHGTSRLGYGYWVMTPLRTGRGFTVLVNRGHIPESLPGTPAFRTMPRPEGRVTVGGLLRLSKPGGDVFRANAPAKGAWYSRDVAAIATAAGLPADRVAPYFIDAGERPGPQGWPAGGLTVVDFPNHHLSYAITWYAMALAAPAAVLLALRRRHPQEKEWPNT</sequence>
<feature type="transmembrane region" description="Helical" evidence="5">
    <location>
        <begin position="222"/>
        <end position="243"/>
    </location>
</feature>
<dbReference type="PANTHER" id="PTHR23427:SF2">
    <property type="entry name" value="SURFEIT LOCUS PROTEIN 1"/>
    <property type="match status" value="1"/>
</dbReference>
<dbReference type="InterPro" id="IPR045214">
    <property type="entry name" value="Surf1/Surf4"/>
</dbReference>
<keyword evidence="2 5" id="KW-0812">Transmembrane</keyword>
<protein>
    <recommendedName>
        <fullName evidence="7">SURF1-like protein</fullName>
    </recommendedName>
</protein>
<comment type="subcellular location">
    <subcellularLocation>
        <location evidence="1">Membrane</location>
    </subcellularLocation>
</comment>
<keyword evidence="4 5" id="KW-0472">Membrane</keyword>
<evidence type="ECO:0000256" key="5">
    <source>
        <dbReference type="SAM" id="Phobius"/>
    </source>
</evidence>
<dbReference type="Pfam" id="PF02104">
    <property type="entry name" value="SURF1"/>
    <property type="match status" value="1"/>
</dbReference>
<evidence type="ECO:0000256" key="1">
    <source>
        <dbReference type="ARBA" id="ARBA00004370"/>
    </source>
</evidence>
<dbReference type="PANTHER" id="PTHR23427">
    <property type="entry name" value="SURFEIT LOCUS PROTEIN"/>
    <property type="match status" value="1"/>
</dbReference>
<evidence type="ECO:0000256" key="3">
    <source>
        <dbReference type="ARBA" id="ARBA00022989"/>
    </source>
</evidence>
<evidence type="ECO:0000313" key="6">
    <source>
        <dbReference type="EMBL" id="QEA03874.1"/>
    </source>
</evidence>
<reference evidence="6" key="1">
    <citation type="submission" date="2019-06" db="EMBL/GenBank/DDBJ databases">
        <authorList>
            <person name="Murdoch R.W."/>
            <person name="Fathepure B."/>
        </authorList>
    </citation>
    <scope>NUCLEOTIDE SEQUENCE</scope>
</reference>
<keyword evidence="3 5" id="KW-1133">Transmembrane helix</keyword>
<accession>A0A5B8R8T9</accession>
<proteinExistence type="predicted"/>
<evidence type="ECO:0000256" key="4">
    <source>
        <dbReference type="ARBA" id="ARBA00023136"/>
    </source>
</evidence>
<dbReference type="GO" id="GO:0016020">
    <property type="term" value="C:membrane"/>
    <property type="evidence" value="ECO:0007669"/>
    <property type="project" value="UniProtKB-SubCell"/>
</dbReference>
<dbReference type="InterPro" id="IPR002994">
    <property type="entry name" value="Surf1/Shy1"/>
</dbReference>
<dbReference type="CDD" id="cd06662">
    <property type="entry name" value="SURF1"/>
    <property type="match status" value="1"/>
</dbReference>
<name>A0A5B8R8T9_9ZZZZ</name>
<gene>
    <name evidence="6" type="ORF">KBTEX_00174</name>
</gene>
<dbReference type="AlphaFoldDB" id="A0A5B8R8T9"/>
<evidence type="ECO:0000256" key="2">
    <source>
        <dbReference type="ARBA" id="ARBA00022692"/>
    </source>
</evidence>
<dbReference type="PROSITE" id="PS50895">
    <property type="entry name" value="SURF1"/>
    <property type="match status" value="1"/>
</dbReference>
<dbReference type="EMBL" id="MN079077">
    <property type="protein sequence ID" value="QEA03874.1"/>
    <property type="molecule type" value="Genomic_DNA"/>
</dbReference>
<organism evidence="6">
    <name type="scientific">uncultured organism</name>
    <dbReference type="NCBI Taxonomy" id="155900"/>
    <lineage>
        <taxon>unclassified sequences</taxon>
        <taxon>environmental samples</taxon>
    </lineage>
</organism>